<protein>
    <recommendedName>
        <fullName evidence="2">Protein LST4</fullName>
    </recommendedName>
</protein>
<dbReference type="PROSITE" id="PS51836">
    <property type="entry name" value="DENN_FNIP12"/>
    <property type="match status" value="1"/>
</dbReference>
<reference evidence="8 9" key="2">
    <citation type="submission" date="2019-11" db="EMBL/GenBank/DDBJ databases">
        <authorList>
            <person name="Lu H."/>
        </authorList>
    </citation>
    <scope>NUCLEOTIDE SEQUENCE [LARGE SCALE GENOMIC DNA]</scope>
    <source>
        <strain evidence="8 9">FIM1</strain>
    </source>
</reference>
<dbReference type="InterPro" id="IPR041153">
    <property type="entry name" value="LST4_longin"/>
</dbReference>
<feature type="compositionally biased region" description="Polar residues" evidence="6">
    <location>
        <begin position="471"/>
        <end position="485"/>
    </location>
</feature>
<dbReference type="Pfam" id="PF18639">
    <property type="entry name" value="Longin_2"/>
    <property type="match status" value="1"/>
</dbReference>
<organism evidence="8 9">
    <name type="scientific">Kluyveromyces marxianus</name>
    <name type="common">Yeast</name>
    <name type="synonym">Candida kefyr</name>
    <dbReference type="NCBI Taxonomy" id="4911"/>
    <lineage>
        <taxon>Eukaryota</taxon>
        <taxon>Fungi</taxon>
        <taxon>Dikarya</taxon>
        <taxon>Ascomycota</taxon>
        <taxon>Saccharomycotina</taxon>
        <taxon>Saccharomycetes</taxon>
        <taxon>Saccharomycetales</taxon>
        <taxon>Saccharomycetaceae</taxon>
        <taxon>Kluyveromyces</taxon>
    </lineage>
</organism>
<keyword evidence="4" id="KW-0653">Protein transport</keyword>
<evidence type="ECO:0000256" key="2">
    <source>
        <dbReference type="ARBA" id="ARBA00013394"/>
    </source>
</evidence>
<sequence length="728" mass="81857">MLGRLLRTSSMTDFMAFGGGSNGSAGTSGEEAFQNEPCYMTDDFKTLLFGTRDRMLFDRSASDRLHSGGFRLIIAQELGHLSSRNNYQVVLDHGSPSFHGTSHIPLNELKDYIFGSPIRTVDYSASSDKIKVVKNANIVLFTRIFYLDEKSTLRFAISCCISDDFLPVLTELWPRVSQYLDQCERTLVNFMVKNSTHFLPKDWKSRDCVEVGCVLQTFQRKVIPLLCGYADTPRLFLYPMNSIPYIKTWVKYVTNWIELKDGPRMRFLPVLLAKLRYDFASILKDQTNARVVVLTGNMNVANRLIFILTAFIGPHFQGTLHKSATPQMFALSAANNSGHINYSSNINNNKKVTNFSKFSDSPFELKSSSSSITETSKGWEIPRTKRNPTLGVTSVSSDETGVQSFIQPSSLKSGASSVHYLSSSLNSTYGSYGSWFKKVAQSPSSSQETTSILRHNGSSTSLHQQAVLSNANVSQRATPQPSPTVTEYDEYPWIGGSPITRDSPRFEKRASISAIHGVTDRKALLQHEIYEVDMKRTLNRLIDEEDLNEAFASLVLDPPKFSTTQPDENKNHGEIVEVDAILPNKMLSQFDTPHKELLPRYTAYTPAYNQYFQLQACQITPESENKIIHSMKRDLSSIDQNSNSTSTLLISLRSREIKQITIIKDVNNRFIQKTKRIFQNGKIGPVSKAMVLAIEKTEAQLKGLMENIEDNVELQSQFNDIVECLQPS</sequence>
<proteinExistence type="inferred from homology"/>
<evidence type="ECO:0000259" key="7">
    <source>
        <dbReference type="PROSITE" id="PS51836"/>
    </source>
</evidence>
<name>A0ABX6EPV5_KLUMA</name>
<keyword evidence="5" id="KW-0029">Amino-acid transport</keyword>
<gene>
    <name evidence="8" type="primary">LST4</name>
    <name evidence="8" type="ORF">FIM1_482</name>
</gene>
<feature type="domain" description="UDENN FNIP1/2-type" evidence="7">
    <location>
        <begin position="65"/>
        <end position="725"/>
    </location>
</feature>
<feature type="region of interest" description="Disordered" evidence="6">
    <location>
        <begin position="471"/>
        <end position="491"/>
    </location>
</feature>
<evidence type="ECO:0000256" key="6">
    <source>
        <dbReference type="SAM" id="MobiDB-lite"/>
    </source>
</evidence>
<evidence type="ECO:0000256" key="3">
    <source>
        <dbReference type="ARBA" id="ARBA00022448"/>
    </source>
</evidence>
<evidence type="ECO:0000256" key="4">
    <source>
        <dbReference type="ARBA" id="ARBA00022927"/>
    </source>
</evidence>
<dbReference type="Proteomes" id="UP000422736">
    <property type="component" value="Chromosome 1"/>
</dbReference>
<dbReference type="EMBL" id="CP015054">
    <property type="protein sequence ID" value="QGN13836.1"/>
    <property type="molecule type" value="Genomic_DNA"/>
</dbReference>
<keyword evidence="3" id="KW-0813">Transport</keyword>
<evidence type="ECO:0000256" key="5">
    <source>
        <dbReference type="ARBA" id="ARBA00022970"/>
    </source>
</evidence>
<evidence type="ECO:0000256" key="1">
    <source>
        <dbReference type="ARBA" id="ARBA00010162"/>
    </source>
</evidence>
<comment type="similarity">
    <text evidence="1">Belongs to the LST4 family.</text>
</comment>
<dbReference type="InterPro" id="IPR037545">
    <property type="entry name" value="DENN_FNIP1/2"/>
</dbReference>
<feature type="region of interest" description="Disordered" evidence="6">
    <location>
        <begin position="374"/>
        <end position="395"/>
    </location>
</feature>
<evidence type="ECO:0000313" key="8">
    <source>
        <dbReference type="EMBL" id="QGN13836.1"/>
    </source>
</evidence>
<keyword evidence="9" id="KW-1185">Reference proteome</keyword>
<accession>A0ABX6EPV5</accession>
<evidence type="ECO:0000313" key="9">
    <source>
        <dbReference type="Proteomes" id="UP000422736"/>
    </source>
</evidence>
<reference evidence="8 9" key="1">
    <citation type="submission" date="2016-03" db="EMBL/GenBank/DDBJ databases">
        <title>How can Kluyveromyces marxianus grow so fast - potential evolutionary course in Saccharomyces Complex revealed by comparative genomics.</title>
        <authorList>
            <person name="Mo W."/>
            <person name="Lu W."/>
            <person name="Yang X."/>
            <person name="Qi J."/>
            <person name="Lv H."/>
        </authorList>
    </citation>
    <scope>NUCLEOTIDE SEQUENCE [LARGE SCALE GENOMIC DNA]</scope>
    <source>
        <strain evidence="8 9">FIM1</strain>
    </source>
</reference>